<keyword evidence="2" id="KW-1185">Reference proteome</keyword>
<gene>
    <name evidence="1" type="ORF">EMA8858_03633</name>
</gene>
<sequence>MMENQEKIAQLEAYKLKERFILDDWEDREIESPSEEIIELMRKEVLKFTDFLIGQLAINVSNLQTQVQLYFNAWDNEDFDQDQTEFIVEIEYEAMRIAGLKIEQLTI</sequence>
<dbReference type="RefSeq" id="WP_238808230.1">
    <property type="nucleotide sequence ID" value="NZ_CAKLPY010000003.1"/>
</dbReference>
<protein>
    <submittedName>
        <fullName evidence="1">Uncharacterized protein</fullName>
    </submittedName>
</protein>
<reference evidence="1" key="1">
    <citation type="submission" date="2021-12" db="EMBL/GenBank/DDBJ databases">
        <authorList>
            <person name="Rodrigo-Torres L."/>
            <person name="Arahal R. D."/>
            <person name="Lucena T."/>
        </authorList>
    </citation>
    <scope>NUCLEOTIDE SEQUENCE</scope>
    <source>
        <strain evidence="1">CECT 8858</strain>
    </source>
</reference>
<organism evidence="1 2">
    <name type="scientific">Emticicia aquatica</name>
    <dbReference type="NCBI Taxonomy" id="1681835"/>
    <lineage>
        <taxon>Bacteria</taxon>
        <taxon>Pseudomonadati</taxon>
        <taxon>Bacteroidota</taxon>
        <taxon>Cytophagia</taxon>
        <taxon>Cytophagales</taxon>
        <taxon>Leadbetterellaceae</taxon>
        <taxon>Emticicia</taxon>
    </lineage>
</organism>
<dbReference type="InterPro" id="IPR038360">
    <property type="entry name" value="DUF4844_sf"/>
</dbReference>
<dbReference type="Gene3D" id="1.20.1480.40">
    <property type="entry name" value="Uncharacterised protein PF16133, DUF4844"/>
    <property type="match status" value="1"/>
</dbReference>
<evidence type="ECO:0000313" key="2">
    <source>
        <dbReference type="Proteomes" id="UP000837932"/>
    </source>
</evidence>
<proteinExistence type="predicted"/>
<evidence type="ECO:0000313" key="1">
    <source>
        <dbReference type="EMBL" id="CAH0997500.1"/>
    </source>
</evidence>
<dbReference type="EMBL" id="CAKLPY010000003">
    <property type="protein sequence ID" value="CAH0997500.1"/>
    <property type="molecule type" value="Genomic_DNA"/>
</dbReference>
<comment type="caution">
    <text evidence="1">The sequence shown here is derived from an EMBL/GenBank/DDBJ whole genome shotgun (WGS) entry which is preliminary data.</text>
</comment>
<dbReference type="Proteomes" id="UP000837932">
    <property type="component" value="Unassembled WGS sequence"/>
</dbReference>
<name>A0ABN8EWR7_9BACT</name>
<accession>A0ABN8EWR7</accession>